<accession>A0A9P0CYP7</accession>
<evidence type="ECO:0000256" key="2">
    <source>
        <dbReference type="SAM" id="MobiDB-lite"/>
    </source>
</evidence>
<feature type="compositionally biased region" description="Basic and acidic residues" evidence="2">
    <location>
        <begin position="16"/>
        <end position="28"/>
    </location>
</feature>
<feature type="coiled-coil region" evidence="1">
    <location>
        <begin position="230"/>
        <end position="257"/>
    </location>
</feature>
<evidence type="ECO:0008006" key="5">
    <source>
        <dbReference type="Google" id="ProtNLM"/>
    </source>
</evidence>
<feature type="region of interest" description="Disordered" evidence="2">
    <location>
        <begin position="179"/>
        <end position="206"/>
    </location>
</feature>
<organism evidence="3 4">
    <name type="scientific">Psylliodes chrysocephalus</name>
    <dbReference type="NCBI Taxonomy" id="3402493"/>
    <lineage>
        <taxon>Eukaryota</taxon>
        <taxon>Metazoa</taxon>
        <taxon>Ecdysozoa</taxon>
        <taxon>Arthropoda</taxon>
        <taxon>Hexapoda</taxon>
        <taxon>Insecta</taxon>
        <taxon>Pterygota</taxon>
        <taxon>Neoptera</taxon>
        <taxon>Endopterygota</taxon>
        <taxon>Coleoptera</taxon>
        <taxon>Polyphaga</taxon>
        <taxon>Cucujiformia</taxon>
        <taxon>Chrysomeloidea</taxon>
        <taxon>Chrysomelidae</taxon>
        <taxon>Galerucinae</taxon>
        <taxon>Alticini</taxon>
        <taxon>Psylliodes</taxon>
    </lineage>
</organism>
<dbReference type="OrthoDB" id="10044176at2759"/>
<name>A0A9P0CYP7_9CUCU</name>
<feature type="region of interest" description="Disordered" evidence="2">
    <location>
        <begin position="283"/>
        <end position="307"/>
    </location>
</feature>
<protein>
    <recommendedName>
        <fullName evidence="5">CCHC-type domain-containing protein</fullName>
    </recommendedName>
</protein>
<sequence>MNTDENTDDPFDASEDDHIKKLEQEIKNLEGAANVPRRDSLKRTPPKFRSFSISDPVTTQTSEGSPDRDRKRNRDSESESPEARELKTAKIKMTKDQEEMAKKTKVIEAMLKKEQEQEEKRKEKALLEKTEKEKKEKIEKERQEKTEKEKKKKADQENIIKGASSASVGLVSGSAAQIIPNISQDNTDNERQNEGTEKKYERSGYKDNSAFATKEQKTVLNGLDEITTLYADLITQLLLQEIEINKLQQENISLKSNRQTTDTSEDRLKNLQYEIIKAIKPTQSSQPTMTNQTSVNTPPTHTTSTDFPQLGQRTYAQLTKKTNTTTNTQEKKPWTTPEQTKKYDTVIKIKEGETGNTITELKKVIKPKDMEGTQIRHTRTAIVLTSQTKEKQNEILRRTQQSTTLDIKDGTRQNEPTAILTGLRKEMTMDELTEALKMENDDLNENFGDRLKLLTVVSTRPCRNPYKENIYIRGPTDIIKYLLKTGKVYVDFQTIFINEATQIALCFRCCKYGHVSKYCKETTPTCYRCGDGHDGNTCNKDIYNCINCERLRLTPRGHQARDANCPIYNKKMDEARAQTSYK</sequence>
<keyword evidence="1" id="KW-0175">Coiled coil</keyword>
<evidence type="ECO:0000313" key="3">
    <source>
        <dbReference type="EMBL" id="CAH1107117.1"/>
    </source>
</evidence>
<dbReference type="EMBL" id="OV651814">
    <property type="protein sequence ID" value="CAH1107117.1"/>
    <property type="molecule type" value="Genomic_DNA"/>
</dbReference>
<feature type="region of interest" description="Disordered" evidence="2">
    <location>
        <begin position="1"/>
        <end position="158"/>
    </location>
</feature>
<dbReference type="AlphaFoldDB" id="A0A9P0CYP7"/>
<feature type="compositionally biased region" description="Basic and acidic residues" evidence="2">
    <location>
        <begin position="65"/>
        <end position="158"/>
    </location>
</feature>
<feature type="compositionally biased region" description="Acidic residues" evidence="2">
    <location>
        <begin position="1"/>
        <end position="15"/>
    </location>
</feature>
<feature type="compositionally biased region" description="Polar residues" evidence="2">
    <location>
        <begin position="51"/>
        <end position="64"/>
    </location>
</feature>
<reference evidence="3" key="1">
    <citation type="submission" date="2022-01" db="EMBL/GenBank/DDBJ databases">
        <authorList>
            <person name="King R."/>
        </authorList>
    </citation>
    <scope>NUCLEOTIDE SEQUENCE</scope>
</reference>
<proteinExistence type="predicted"/>
<evidence type="ECO:0000256" key="1">
    <source>
        <dbReference type="SAM" id="Coils"/>
    </source>
</evidence>
<dbReference type="Proteomes" id="UP001153636">
    <property type="component" value="Chromosome 2"/>
</dbReference>
<keyword evidence="4" id="KW-1185">Reference proteome</keyword>
<gene>
    <name evidence="3" type="ORF">PSYICH_LOCUS6893</name>
</gene>
<evidence type="ECO:0000313" key="4">
    <source>
        <dbReference type="Proteomes" id="UP001153636"/>
    </source>
</evidence>
<feature type="compositionally biased region" description="Basic and acidic residues" evidence="2">
    <location>
        <begin position="188"/>
        <end position="205"/>
    </location>
</feature>